<name>A0ABD0YE35_9HEMI</name>
<evidence type="ECO:0000256" key="1">
    <source>
        <dbReference type="SAM" id="MobiDB-lite"/>
    </source>
</evidence>
<evidence type="ECO:0000313" key="3">
    <source>
        <dbReference type="Proteomes" id="UP001558652"/>
    </source>
</evidence>
<dbReference type="Proteomes" id="UP001558652">
    <property type="component" value="Unassembled WGS sequence"/>
</dbReference>
<protein>
    <submittedName>
        <fullName evidence="2">Uncharacterized protein</fullName>
    </submittedName>
</protein>
<keyword evidence="3" id="KW-1185">Reference proteome</keyword>
<sequence length="124" mass="13793">MDGDSTSFETKVREARVARGQANSGPANEYRKEGEGPGAFATRIADAFRSVKKKILEAKVDEGVTSRKTTAAVLWKLVREVIRRNMPERVRGALQGLPKEMEPEQLVEPVLKEHGPFLRSMGRS</sequence>
<dbReference type="EMBL" id="JBFDAA010000008">
    <property type="protein sequence ID" value="KAL1129573.1"/>
    <property type="molecule type" value="Genomic_DNA"/>
</dbReference>
<proteinExistence type="predicted"/>
<feature type="region of interest" description="Disordered" evidence="1">
    <location>
        <begin position="1"/>
        <end position="36"/>
    </location>
</feature>
<accession>A0ABD0YE35</accession>
<evidence type="ECO:0000313" key="2">
    <source>
        <dbReference type="EMBL" id="KAL1129573.1"/>
    </source>
</evidence>
<reference evidence="2 3" key="1">
    <citation type="submission" date="2024-07" db="EMBL/GenBank/DDBJ databases">
        <title>Chromosome-level genome assembly of the water stick insect Ranatra chinensis (Heteroptera: Nepidae).</title>
        <authorList>
            <person name="Liu X."/>
        </authorList>
    </citation>
    <scope>NUCLEOTIDE SEQUENCE [LARGE SCALE GENOMIC DNA]</scope>
    <source>
        <strain evidence="2">Cailab_2021Rc</strain>
        <tissue evidence="2">Muscle</tissue>
    </source>
</reference>
<dbReference type="AlphaFoldDB" id="A0ABD0YE35"/>
<gene>
    <name evidence="2" type="ORF">AAG570_012518</name>
</gene>
<comment type="caution">
    <text evidence="2">The sequence shown here is derived from an EMBL/GenBank/DDBJ whole genome shotgun (WGS) entry which is preliminary data.</text>
</comment>
<organism evidence="2 3">
    <name type="scientific">Ranatra chinensis</name>
    <dbReference type="NCBI Taxonomy" id="642074"/>
    <lineage>
        <taxon>Eukaryota</taxon>
        <taxon>Metazoa</taxon>
        <taxon>Ecdysozoa</taxon>
        <taxon>Arthropoda</taxon>
        <taxon>Hexapoda</taxon>
        <taxon>Insecta</taxon>
        <taxon>Pterygota</taxon>
        <taxon>Neoptera</taxon>
        <taxon>Paraneoptera</taxon>
        <taxon>Hemiptera</taxon>
        <taxon>Heteroptera</taxon>
        <taxon>Panheteroptera</taxon>
        <taxon>Nepomorpha</taxon>
        <taxon>Nepidae</taxon>
        <taxon>Ranatrinae</taxon>
        <taxon>Ranatra</taxon>
    </lineage>
</organism>